<feature type="region of interest" description="Disordered" evidence="1">
    <location>
        <begin position="1"/>
        <end position="25"/>
    </location>
</feature>
<evidence type="ECO:0000313" key="3">
    <source>
        <dbReference type="Proteomes" id="UP000799750"/>
    </source>
</evidence>
<evidence type="ECO:0000256" key="1">
    <source>
        <dbReference type="SAM" id="MobiDB-lite"/>
    </source>
</evidence>
<gene>
    <name evidence="2" type="ORF">BU16DRAFT_175385</name>
</gene>
<accession>A0A6A6QCI0</accession>
<sequence length="115" mass="13435">MAQTTSLREARRPQPSPHRLGANYREMPSQGRVWWRGKRARRVADCRRRQGRAALGLGLRLKSATRESLSRMRRDRGGALERLWRWGIRGRYTSTVGKVAGNRPTRNVLYYMLQQ</sequence>
<proteinExistence type="predicted"/>
<organism evidence="2 3">
    <name type="scientific">Lophium mytilinum</name>
    <dbReference type="NCBI Taxonomy" id="390894"/>
    <lineage>
        <taxon>Eukaryota</taxon>
        <taxon>Fungi</taxon>
        <taxon>Dikarya</taxon>
        <taxon>Ascomycota</taxon>
        <taxon>Pezizomycotina</taxon>
        <taxon>Dothideomycetes</taxon>
        <taxon>Pleosporomycetidae</taxon>
        <taxon>Mytilinidiales</taxon>
        <taxon>Mytilinidiaceae</taxon>
        <taxon>Lophium</taxon>
    </lineage>
</organism>
<name>A0A6A6QCI0_9PEZI</name>
<dbReference type="Proteomes" id="UP000799750">
    <property type="component" value="Unassembled WGS sequence"/>
</dbReference>
<evidence type="ECO:0000313" key="2">
    <source>
        <dbReference type="EMBL" id="KAF2489167.1"/>
    </source>
</evidence>
<dbReference type="EMBL" id="MU004199">
    <property type="protein sequence ID" value="KAF2489167.1"/>
    <property type="molecule type" value="Genomic_DNA"/>
</dbReference>
<reference evidence="2" key="1">
    <citation type="journal article" date="2020" name="Stud. Mycol.">
        <title>101 Dothideomycetes genomes: a test case for predicting lifestyles and emergence of pathogens.</title>
        <authorList>
            <person name="Haridas S."/>
            <person name="Albert R."/>
            <person name="Binder M."/>
            <person name="Bloem J."/>
            <person name="Labutti K."/>
            <person name="Salamov A."/>
            <person name="Andreopoulos B."/>
            <person name="Baker S."/>
            <person name="Barry K."/>
            <person name="Bills G."/>
            <person name="Bluhm B."/>
            <person name="Cannon C."/>
            <person name="Castanera R."/>
            <person name="Culley D."/>
            <person name="Daum C."/>
            <person name="Ezra D."/>
            <person name="Gonzalez J."/>
            <person name="Henrissat B."/>
            <person name="Kuo A."/>
            <person name="Liang C."/>
            <person name="Lipzen A."/>
            <person name="Lutzoni F."/>
            <person name="Magnuson J."/>
            <person name="Mondo S."/>
            <person name="Nolan M."/>
            <person name="Ohm R."/>
            <person name="Pangilinan J."/>
            <person name="Park H.-J."/>
            <person name="Ramirez L."/>
            <person name="Alfaro M."/>
            <person name="Sun H."/>
            <person name="Tritt A."/>
            <person name="Yoshinaga Y."/>
            <person name="Zwiers L.-H."/>
            <person name="Turgeon B."/>
            <person name="Goodwin S."/>
            <person name="Spatafora J."/>
            <person name="Crous P."/>
            <person name="Grigoriev I."/>
        </authorList>
    </citation>
    <scope>NUCLEOTIDE SEQUENCE</scope>
    <source>
        <strain evidence="2">CBS 269.34</strain>
    </source>
</reference>
<protein>
    <submittedName>
        <fullName evidence="2">Uncharacterized protein</fullName>
    </submittedName>
</protein>
<dbReference type="AlphaFoldDB" id="A0A6A6QCI0"/>
<keyword evidence="3" id="KW-1185">Reference proteome</keyword>